<dbReference type="InterPro" id="IPR044730">
    <property type="entry name" value="RNase_H-like_dom_plant"/>
</dbReference>
<dbReference type="CDD" id="cd06222">
    <property type="entry name" value="RNase_H_like"/>
    <property type="match status" value="1"/>
</dbReference>
<dbReference type="OrthoDB" id="1906820at2759"/>
<dbReference type="InterPro" id="IPR052929">
    <property type="entry name" value="RNase_H-like_EbsB-rel"/>
</dbReference>
<dbReference type="PANTHER" id="PTHR47074">
    <property type="entry name" value="BNAC02G40300D PROTEIN"/>
    <property type="match status" value="1"/>
</dbReference>
<dbReference type="SUPFAM" id="SSF53098">
    <property type="entry name" value="Ribonuclease H-like"/>
    <property type="match status" value="1"/>
</dbReference>
<protein>
    <recommendedName>
        <fullName evidence="1">RNase H type-1 domain-containing protein</fullName>
    </recommendedName>
</protein>
<evidence type="ECO:0000313" key="3">
    <source>
        <dbReference type="EnsemblPlants" id="PNT75811"/>
    </source>
</evidence>
<dbReference type="Gramene" id="PNT75811">
    <property type="protein sequence ID" value="PNT75811"/>
    <property type="gene ID" value="BRADI_1g38111v3"/>
</dbReference>
<organism evidence="2">
    <name type="scientific">Brachypodium distachyon</name>
    <name type="common">Purple false brome</name>
    <name type="synonym">Trachynia distachya</name>
    <dbReference type="NCBI Taxonomy" id="15368"/>
    <lineage>
        <taxon>Eukaryota</taxon>
        <taxon>Viridiplantae</taxon>
        <taxon>Streptophyta</taxon>
        <taxon>Embryophyta</taxon>
        <taxon>Tracheophyta</taxon>
        <taxon>Spermatophyta</taxon>
        <taxon>Magnoliopsida</taxon>
        <taxon>Liliopsida</taxon>
        <taxon>Poales</taxon>
        <taxon>Poaceae</taxon>
        <taxon>BOP clade</taxon>
        <taxon>Pooideae</taxon>
        <taxon>Stipodae</taxon>
        <taxon>Brachypodieae</taxon>
        <taxon>Brachypodium</taxon>
    </lineage>
</organism>
<gene>
    <name evidence="2" type="ORF">BRADI_1g38111v3</name>
</gene>
<accession>A0A2K2DNF3</accession>
<dbReference type="InterPro" id="IPR012337">
    <property type="entry name" value="RNaseH-like_sf"/>
</dbReference>
<name>A0A2K2DNF3_BRADI</name>
<dbReference type="Proteomes" id="UP000008810">
    <property type="component" value="Chromosome 1"/>
</dbReference>
<evidence type="ECO:0000313" key="4">
    <source>
        <dbReference type="Proteomes" id="UP000008810"/>
    </source>
</evidence>
<reference evidence="3" key="3">
    <citation type="submission" date="2018-08" db="UniProtKB">
        <authorList>
            <consortium name="EnsemblPlants"/>
        </authorList>
    </citation>
    <scope>IDENTIFICATION</scope>
    <source>
        <strain evidence="3">cv. Bd21</strain>
    </source>
</reference>
<dbReference type="Pfam" id="PF13456">
    <property type="entry name" value="RVT_3"/>
    <property type="match status" value="1"/>
</dbReference>
<dbReference type="Gene3D" id="3.30.420.10">
    <property type="entry name" value="Ribonuclease H-like superfamily/Ribonuclease H"/>
    <property type="match status" value="1"/>
</dbReference>
<evidence type="ECO:0000259" key="1">
    <source>
        <dbReference type="PROSITE" id="PS50879"/>
    </source>
</evidence>
<dbReference type="PANTHER" id="PTHR47074:SF69">
    <property type="entry name" value="RNASE H TYPE-1 DOMAIN-CONTAINING PROTEIN"/>
    <property type="match status" value="1"/>
</dbReference>
<dbReference type="GO" id="GO:0004523">
    <property type="term" value="F:RNA-DNA hybrid ribonuclease activity"/>
    <property type="evidence" value="ECO:0007669"/>
    <property type="project" value="InterPro"/>
</dbReference>
<dbReference type="InterPro" id="IPR036397">
    <property type="entry name" value="RNaseH_sf"/>
</dbReference>
<dbReference type="GO" id="GO:0003676">
    <property type="term" value="F:nucleic acid binding"/>
    <property type="evidence" value="ECO:0007669"/>
    <property type="project" value="InterPro"/>
</dbReference>
<reference evidence="2 3" key="1">
    <citation type="journal article" date="2010" name="Nature">
        <title>Genome sequencing and analysis of the model grass Brachypodium distachyon.</title>
        <authorList>
            <consortium name="International Brachypodium Initiative"/>
        </authorList>
    </citation>
    <scope>NUCLEOTIDE SEQUENCE [LARGE SCALE GENOMIC DNA]</scope>
    <source>
        <strain evidence="2 3">Bd21</strain>
    </source>
</reference>
<dbReference type="EnsemblPlants" id="PNT75811">
    <property type="protein sequence ID" value="PNT75811"/>
    <property type="gene ID" value="BRADI_1g38111v3"/>
</dbReference>
<dbReference type="InterPro" id="IPR002156">
    <property type="entry name" value="RNaseH_domain"/>
</dbReference>
<evidence type="ECO:0000313" key="2">
    <source>
        <dbReference type="EMBL" id="PNT75811.1"/>
    </source>
</evidence>
<reference evidence="2" key="2">
    <citation type="submission" date="2017-06" db="EMBL/GenBank/DDBJ databases">
        <title>WGS assembly of Brachypodium distachyon.</title>
        <authorList>
            <consortium name="The International Brachypodium Initiative"/>
            <person name="Lucas S."/>
            <person name="Harmon-Smith M."/>
            <person name="Lail K."/>
            <person name="Tice H."/>
            <person name="Grimwood J."/>
            <person name="Bruce D."/>
            <person name="Barry K."/>
            <person name="Shu S."/>
            <person name="Lindquist E."/>
            <person name="Wang M."/>
            <person name="Pitluck S."/>
            <person name="Vogel J.P."/>
            <person name="Garvin D.F."/>
            <person name="Mockler T.C."/>
            <person name="Schmutz J."/>
            <person name="Rokhsar D."/>
            <person name="Bevan M.W."/>
        </authorList>
    </citation>
    <scope>NUCLEOTIDE SEQUENCE</scope>
    <source>
        <strain evidence="2">Bd21</strain>
    </source>
</reference>
<proteinExistence type="predicted"/>
<keyword evidence="4" id="KW-1185">Reference proteome</keyword>
<dbReference type="AlphaFoldDB" id="A0A2K2DNF3"/>
<dbReference type="InParanoid" id="A0A2K2DNF3"/>
<feature type="domain" description="RNase H type-1" evidence="1">
    <location>
        <begin position="239"/>
        <end position="306"/>
    </location>
</feature>
<sequence length="306" mass="34768">MIYRIGKGNMVKIWEDPWLPRGITRRVSTSRGHIVLTLVSDLIDQESATWDEVLVRGILPAADAEIVLKIPIFEESDDFIAWHYDSKGSFSVKSAYKVHLYSSLRNERAECSGVELDTRCAVCRKYFENGNHLFFSCPEVKNRWRALELEEARLQLCACPSAMEVGRVITQLQKDKAIPIVAFLWCWWNERNKANKGEVFCSVDEFQFKVRHFAQVWSAAFFKEHSTGVHHVSSWQRPPEDFIKINIDGAFHANSGRGGWGWIARDGEGDIIFAASGAIVRASEALQTEAEALIRGILTAKFYNVP</sequence>
<dbReference type="EMBL" id="CM000880">
    <property type="protein sequence ID" value="PNT75811.1"/>
    <property type="molecule type" value="Genomic_DNA"/>
</dbReference>
<dbReference type="PROSITE" id="PS50879">
    <property type="entry name" value="RNASE_H_1"/>
    <property type="match status" value="1"/>
</dbReference>